<dbReference type="SMART" id="SM00981">
    <property type="entry name" value="THUMP"/>
    <property type="match status" value="1"/>
</dbReference>
<comment type="function">
    <text evidence="6">Specifically methylates the guanine in position 2445 (m2G2445) and the guanine in position 2069 (m7G2069) of 23S rRNA.</text>
</comment>
<dbReference type="CDD" id="cd02440">
    <property type="entry name" value="AdoMet_MTases"/>
    <property type="match status" value="1"/>
</dbReference>
<dbReference type="Gene3D" id="3.30.2130.30">
    <property type="match status" value="1"/>
</dbReference>
<dbReference type="InterPro" id="IPR000241">
    <property type="entry name" value="RlmKL-like_Mtase"/>
</dbReference>
<evidence type="ECO:0000256" key="5">
    <source>
        <dbReference type="ARBA" id="ARBA00022691"/>
    </source>
</evidence>
<proteinExistence type="inferred from homology"/>
<evidence type="ECO:0000256" key="1">
    <source>
        <dbReference type="ARBA" id="ARBA00022490"/>
    </source>
</evidence>
<dbReference type="HAMAP" id="MF_01858">
    <property type="entry name" value="23SrRNA_methyltr_KL"/>
    <property type="match status" value="1"/>
</dbReference>
<comment type="caution">
    <text evidence="9">The sequence shown here is derived from an EMBL/GenBank/DDBJ whole genome shotgun (WGS) entry which is preliminary data.</text>
</comment>
<dbReference type="GO" id="GO:0052915">
    <property type="term" value="F:23S rRNA (guanine(2445)-N(2))-methyltransferase activity"/>
    <property type="evidence" value="ECO:0007669"/>
    <property type="project" value="UniProtKB-EC"/>
</dbReference>
<dbReference type="InterPro" id="IPR017244">
    <property type="entry name" value="23SrRNA_methyltr_KL"/>
</dbReference>
<keyword evidence="7" id="KW-0694">RNA-binding</keyword>
<sequence>MRWLAACPKGIEPLLAAEIRDLGGEVERETHLGVLWQGDLRTAYRFCLWTRLASRLLFPLQESQVDNVDQLYQVARDVDWQTVFPVGASFRIDFHGKTDFVRNTQFGAQKVKDGIVDNFREELGARPSVAKDGDVRIEAQLRKGKLALYFNVSGDSLHRRGYRLQPGKAPLKENLAAAILIRAGWPEILKQGGHLVDPMCGSGTLLIEAGMMAADIAPGLNRQQWGFERWQRHNRKLWLEEVDSARERRTAGLAAISNRLYGFDIDAEQLNAANKNLERSGLKNCIHLERRAVDKLRIQKETVEQGGLVVCNPPYGERLSELPQLAPLYQDFNDATLKVVPNWKLAVFTANTDLSKSIRRPLEKQYRFMNGKIQTRLLVLGEADEKSSAPAPSRIRGPVEAFANRLKKNLKPLNKWAKREQINAYRLYDADIPEYAVAVDIYHDANTAAQWLHVQEYVPPKSIDEEKSERRLLDVLAALPEVTGVPAEQIILKRRERQSGKRQYEKQDREASRFEVLEGQARVLVNLKDYLDTGLFLDHRPTRLDIAKRCAALPKGARMLNLFCYTAVGSLHAALAGATTTSVDMSRTYLNWGKDNFRANNLNLNEHEFIQADCLQWLKEAAQSGAQQYDLIFMDPPTFSNSKRMEGVLDVQRDHVQLIRDAMALLNPGGLLIFSNNYRKFEIDQAALAGFDIVNVSHQSVPQDFARRKNIHMCFHIRAQ</sequence>
<keyword evidence="4 6" id="KW-0808">Transferase</keyword>
<dbReference type="InterPro" id="IPR019614">
    <property type="entry name" value="SAM-dep_methyl-trfase"/>
</dbReference>
<comment type="catalytic activity">
    <reaction evidence="6">
        <text>guanosine(2445) in 23S rRNA + S-adenosyl-L-methionine = N(2)-methylguanosine(2445) in 23S rRNA + S-adenosyl-L-homocysteine + H(+)</text>
        <dbReference type="Rhea" id="RHEA:42740"/>
        <dbReference type="Rhea" id="RHEA-COMP:10215"/>
        <dbReference type="Rhea" id="RHEA-COMP:10216"/>
        <dbReference type="ChEBI" id="CHEBI:15378"/>
        <dbReference type="ChEBI" id="CHEBI:57856"/>
        <dbReference type="ChEBI" id="CHEBI:59789"/>
        <dbReference type="ChEBI" id="CHEBI:74269"/>
        <dbReference type="ChEBI" id="CHEBI:74481"/>
        <dbReference type="EC" id="2.1.1.173"/>
    </reaction>
</comment>
<evidence type="ECO:0000313" key="9">
    <source>
        <dbReference type="EMBL" id="MFC3679673.1"/>
    </source>
</evidence>
<dbReference type="Proteomes" id="UP001595722">
    <property type="component" value="Unassembled WGS sequence"/>
</dbReference>
<accession>A0ABV7VRR3</accession>
<dbReference type="Pfam" id="PF22020">
    <property type="entry name" value="RlmL_1st"/>
    <property type="match status" value="1"/>
</dbReference>
<evidence type="ECO:0000256" key="7">
    <source>
        <dbReference type="PROSITE-ProRule" id="PRU00529"/>
    </source>
</evidence>
<feature type="domain" description="THUMP" evidence="8">
    <location>
        <begin position="42"/>
        <end position="152"/>
    </location>
</feature>
<gene>
    <name evidence="9" type="primary">rlmKL</name>
    <name evidence="6" type="synonym">rlmL</name>
    <name evidence="9" type="ORF">ACFOMG_06070</name>
</gene>
<keyword evidence="3 6" id="KW-0489">Methyltransferase</keyword>
<dbReference type="SUPFAM" id="SSF53335">
    <property type="entry name" value="S-adenosyl-L-methionine-dependent methyltransferases"/>
    <property type="match status" value="2"/>
</dbReference>
<keyword evidence="1 6" id="KW-0963">Cytoplasm</keyword>
<evidence type="ECO:0000256" key="4">
    <source>
        <dbReference type="ARBA" id="ARBA00022679"/>
    </source>
</evidence>
<dbReference type="EMBL" id="JBHRYB010000005">
    <property type="protein sequence ID" value="MFC3679673.1"/>
    <property type="molecule type" value="Genomic_DNA"/>
</dbReference>
<dbReference type="PANTHER" id="PTHR47313">
    <property type="entry name" value="RIBOSOMAL RNA LARGE SUBUNIT METHYLTRANSFERASE K/L"/>
    <property type="match status" value="1"/>
</dbReference>
<name>A0ABV7VRR3_9GAMM</name>
<dbReference type="Pfam" id="PF10672">
    <property type="entry name" value="Methyltrans_SAM"/>
    <property type="match status" value="1"/>
</dbReference>
<comment type="catalytic activity">
    <reaction evidence="6">
        <text>guanosine(2069) in 23S rRNA + S-adenosyl-L-methionine = N(2)-methylguanosine(2069) in 23S rRNA + S-adenosyl-L-homocysteine + H(+)</text>
        <dbReference type="Rhea" id="RHEA:43772"/>
        <dbReference type="Rhea" id="RHEA-COMP:10688"/>
        <dbReference type="Rhea" id="RHEA-COMP:10689"/>
        <dbReference type="ChEBI" id="CHEBI:15378"/>
        <dbReference type="ChEBI" id="CHEBI:57856"/>
        <dbReference type="ChEBI" id="CHEBI:59789"/>
        <dbReference type="ChEBI" id="CHEBI:74269"/>
        <dbReference type="ChEBI" id="CHEBI:74481"/>
        <dbReference type="EC" id="2.1.1.264"/>
    </reaction>
</comment>
<dbReference type="Gene3D" id="3.30.750.80">
    <property type="entry name" value="RNA methyltransferase domain (HRMD) like"/>
    <property type="match status" value="1"/>
</dbReference>
<dbReference type="PROSITE" id="PS01261">
    <property type="entry name" value="UPF0020"/>
    <property type="match status" value="1"/>
</dbReference>
<evidence type="ECO:0000313" key="10">
    <source>
        <dbReference type="Proteomes" id="UP001595722"/>
    </source>
</evidence>
<protein>
    <recommendedName>
        <fullName evidence="6">Ribosomal RNA large subunit methyltransferase K/L</fullName>
    </recommendedName>
    <domain>
        <recommendedName>
            <fullName evidence="6">23S rRNA m2G2445 methyltransferase</fullName>
            <ecNumber evidence="6">2.1.1.173</ecNumber>
        </recommendedName>
        <alternativeName>
            <fullName evidence="6">rRNA (guanine-N(2)-)-methyltransferase RlmL</fullName>
        </alternativeName>
    </domain>
    <domain>
        <recommendedName>
            <fullName evidence="6">23S rRNA m7G2069 methyltransferase</fullName>
            <ecNumber evidence="6">2.1.1.264</ecNumber>
        </recommendedName>
        <alternativeName>
            <fullName evidence="6">rRNA (guanine-N(7)-)-methyltransferase RlmK</fullName>
        </alternativeName>
    </domain>
</protein>
<keyword evidence="5 6" id="KW-0949">S-adenosyl-L-methionine</keyword>
<dbReference type="CDD" id="cd11715">
    <property type="entry name" value="THUMP_AdoMetMT"/>
    <property type="match status" value="1"/>
</dbReference>
<dbReference type="Gene3D" id="3.40.50.150">
    <property type="entry name" value="Vaccinia Virus protein VP39"/>
    <property type="match status" value="2"/>
</dbReference>
<evidence type="ECO:0000256" key="6">
    <source>
        <dbReference type="HAMAP-Rule" id="MF_01858"/>
    </source>
</evidence>
<organism evidence="9 10">
    <name type="scientific">Bacterioplanoides pacificum</name>
    <dbReference type="NCBI Taxonomy" id="1171596"/>
    <lineage>
        <taxon>Bacteria</taxon>
        <taxon>Pseudomonadati</taxon>
        <taxon>Pseudomonadota</taxon>
        <taxon>Gammaproteobacteria</taxon>
        <taxon>Oceanospirillales</taxon>
        <taxon>Oceanospirillaceae</taxon>
        <taxon>Bacterioplanoides</taxon>
    </lineage>
</organism>
<keyword evidence="10" id="KW-1185">Reference proteome</keyword>
<reference evidence="10" key="1">
    <citation type="journal article" date="2019" name="Int. J. Syst. Evol. Microbiol.">
        <title>The Global Catalogue of Microorganisms (GCM) 10K type strain sequencing project: providing services to taxonomists for standard genome sequencing and annotation.</title>
        <authorList>
            <consortium name="The Broad Institute Genomics Platform"/>
            <consortium name="The Broad Institute Genome Sequencing Center for Infectious Disease"/>
            <person name="Wu L."/>
            <person name="Ma J."/>
        </authorList>
    </citation>
    <scope>NUCLEOTIDE SEQUENCE [LARGE SCALE GENOMIC DNA]</scope>
    <source>
        <strain evidence="10">KCTC 42424</strain>
    </source>
</reference>
<evidence type="ECO:0000256" key="2">
    <source>
        <dbReference type="ARBA" id="ARBA00022552"/>
    </source>
</evidence>
<dbReference type="EC" id="2.1.1.264" evidence="6"/>
<dbReference type="RefSeq" id="WP_376865424.1">
    <property type="nucleotide sequence ID" value="NZ_JBHRYB010000005.1"/>
</dbReference>
<dbReference type="PANTHER" id="PTHR47313:SF1">
    <property type="entry name" value="RIBOSOMAL RNA LARGE SUBUNIT METHYLTRANSFERASE K_L"/>
    <property type="match status" value="1"/>
</dbReference>
<dbReference type="NCBIfam" id="NF008748">
    <property type="entry name" value="PRK11783.1"/>
    <property type="match status" value="1"/>
</dbReference>
<evidence type="ECO:0000256" key="3">
    <source>
        <dbReference type="ARBA" id="ARBA00022603"/>
    </source>
</evidence>
<dbReference type="EC" id="2.1.1.173" evidence="6"/>
<dbReference type="InterPro" id="IPR002052">
    <property type="entry name" value="DNA_methylase_N6_adenine_CS"/>
</dbReference>
<dbReference type="InterPro" id="IPR053943">
    <property type="entry name" value="RlmKL-like_Mtase_CS"/>
</dbReference>
<dbReference type="PROSITE" id="PS00092">
    <property type="entry name" value="N6_MTASE"/>
    <property type="match status" value="1"/>
</dbReference>
<comment type="similarity">
    <text evidence="6">Belongs to the methyltransferase superfamily. RlmKL family.</text>
</comment>
<dbReference type="InterPro" id="IPR054170">
    <property type="entry name" value="RlmL_1st"/>
</dbReference>
<dbReference type="PROSITE" id="PS51165">
    <property type="entry name" value="THUMP"/>
    <property type="match status" value="1"/>
</dbReference>
<dbReference type="Pfam" id="PF01170">
    <property type="entry name" value="UPF0020"/>
    <property type="match status" value="1"/>
</dbReference>
<keyword evidence="2 6" id="KW-0698">rRNA processing</keyword>
<dbReference type="Pfam" id="PF02926">
    <property type="entry name" value="THUMP"/>
    <property type="match status" value="1"/>
</dbReference>
<dbReference type="InterPro" id="IPR029063">
    <property type="entry name" value="SAM-dependent_MTases_sf"/>
</dbReference>
<evidence type="ECO:0000259" key="8">
    <source>
        <dbReference type="PROSITE" id="PS51165"/>
    </source>
</evidence>
<dbReference type="InterPro" id="IPR004114">
    <property type="entry name" value="THUMP_dom"/>
</dbReference>
<dbReference type="PIRSF" id="PIRSF037618">
    <property type="entry name" value="RNA_Mtase_bacteria_prd"/>
    <property type="match status" value="1"/>
</dbReference>
<comment type="subcellular location">
    <subcellularLocation>
        <location evidence="6">Cytoplasm</location>
    </subcellularLocation>
</comment>